<keyword evidence="9" id="KW-1185">Reference proteome</keyword>
<organism evidence="8 9">
    <name type="scientific">Sphaerotilus natans subsp. natans DSM 6575</name>
    <dbReference type="NCBI Taxonomy" id="1286631"/>
    <lineage>
        <taxon>Bacteria</taxon>
        <taxon>Pseudomonadati</taxon>
        <taxon>Pseudomonadota</taxon>
        <taxon>Betaproteobacteria</taxon>
        <taxon>Burkholderiales</taxon>
        <taxon>Sphaerotilaceae</taxon>
        <taxon>Sphaerotilus</taxon>
    </lineage>
</organism>
<dbReference type="SUPFAM" id="SSF50037">
    <property type="entry name" value="C-terminal domain of transcriptional repressors"/>
    <property type="match status" value="1"/>
</dbReference>
<dbReference type="PROSITE" id="PS51733">
    <property type="entry name" value="BPL_LPL_CATALYTIC"/>
    <property type="match status" value="1"/>
</dbReference>
<dbReference type="RefSeq" id="WP_037476930.1">
    <property type="nucleotide sequence ID" value="NZ_AZRA01000001.1"/>
</dbReference>
<dbReference type="InterPro" id="IPR008988">
    <property type="entry name" value="Transcriptional_repressor_C"/>
</dbReference>
<dbReference type="PANTHER" id="PTHR12835">
    <property type="entry name" value="BIOTIN PROTEIN LIGASE"/>
    <property type="match status" value="1"/>
</dbReference>
<dbReference type="EMBL" id="AZRA01000001">
    <property type="protein sequence ID" value="KDB54404.1"/>
    <property type="molecule type" value="Genomic_DNA"/>
</dbReference>
<protein>
    <recommendedName>
        <fullName evidence="5">biotin--[biotin carboxyl-carrier protein] ligase</fullName>
        <ecNumber evidence="5">6.3.4.15</ecNumber>
    </recommendedName>
</protein>
<dbReference type="STRING" id="34103.SAMN05421778_12389"/>
<dbReference type="NCBIfam" id="TIGR00121">
    <property type="entry name" value="birA_ligase"/>
    <property type="match status" value="1"/>
</dbReference>
<feature type="domain" description="BPL/LPL catalytic" evidence="7">
    <location>
        <begin position="6"/>
        <end position="207"/>
    </location>
</feature>
<proteinExistence type="predicted"/>
<evidence type="ECO:0000313" key="8">
    <source>
        <dbReference type="EMBL" id="KDB54404.1"/>
    </source>
</evidence>
<evidence type="ECO:0000259" key="7">
    <source>
        <dbReference type="PROSITE" id="PS51733"/>
    </source>
</evidence>
<dbReference type="InterPro" id="IPR004143">
    <property type="entry name" value="BPL_LPL_catalytic"/>
</dbReference>
<evidence type="ECO:0000256" key="3">
    <source>
        <dbReference type="ARBA" id="ARBA00022840"/>
    </source>
</evidence>
<dbReference type="GO" id="GO:0005524">
    <property type="term" value="F:ATP binding"/>
    <property type="evidence" value="ECO:0007669"/>
    <property type="project" value="UniProtKB-KW"/>
</dbReference>
<dbReference type="Gene3D" id="3.30.930.10">
    <property type="entry name" value="Bira Bifunctional Protein, Domain 2"/>
    <property type="match status" value="1"/>
</dbReference>
<name>A0A059KT44_9BURK</name>
<dbReference type="GO" id="GO:0005737">
    <property type="term" value="C:cytoplasm"/>
    <property type="evidence" value="ECO:0007669"/>
    <property type="project" value="TreeGrafter"/>
</dbReference>
<dbReference type="GO" id="GO:0004077">
    <property type="term" value="F:biotin--[biotin carboxyl-carrier protein] ligase activity"/>
    <property type="evidence" value="ECO:0007669"/>
    <property type="project" value="UniProtKB-EC"/>
</dbReference>
<dbReference type="PANTHER" id="PTHR12835:SF5">
    <property type="entry name" value="BIOTIN--PROTEIN LIGASE"/>
    <property type="match status" value="1"/>
</dbReference>
<gene>
    <name evidence="8" type="ORF">X805_00490</name>
</gene>
<dbReference type="CDD" id="cd16442">
    <property type="entry name" value="BPL"/>
    <property type="match status" value="1"/>
</dbReference>
<dbReference type="Pfam" id="PF03099">
    <property type="entry name" value="BPL_LplA_LipB"/>
    <property type="match status" value="1"/>
</dbReference>
<keyword evidence="4" id="KW-0092">Biotin</keyword>
<evidence type="ECO:0000256" key="6">
    <source>
        <dbReference type="ARBA" id="ARBA00047846"/>
    </source>
</evidence>
<evidence type="ECO:0000256" key="2">
    <source>
        <dbReference type="ARBA" id="ARBA00022741"/>
    </source>
</evidence>
<dbReference type="EC" id="6.3.4.15" evidence="5"/>
<evidence type="ECO:0000256" key="5">
    <source>
        <dbReference type="ARBA" id="ARBA00024227"/>
    </source>
</evidence>
<comment type="caution">
    <text evidence="8">The sequence shown here is derived from an EMBL/GenBank/DDBJ whole genome shotgun (WGS) entry which is preliminary data.</text>
</comment>
<dbReference type="InterPro" id="IPR004408">
    <property type="entry name" value="Biotin_CoA_COase_ligase"/>
</dbReference>
<keyword evidence="2" id="KW-0547">Nucleotide-binding</keyword>
<sequence length="269" mass="28417">MNRPLHWDPETLWQTLEPLAPGLSVEILPETGSTSTELLERSRRGLTEPTLLVAERQTAGRGRLGRGWWSDAAPGHTLTFSLGLRLAPADWSGLSLAVGLTLAEALDPAGEHLGLKWPNDLWLRGQDRKLGGVLIEVAPLADAVSAQERWLVIGVGLNIAPLPPGAADPALFRTGHAGLQEIDPRLDAPTALHRVAAPLLRAVLDFGAQGGAAALARFAARDVLAGRRVQVGELTGIASGIGHDGALLLRDEAGRLQTVHSGEASVRPC</sequence>
<comment type="catalytic activity">
    <reaction evidence="6">
        <text>biotin + L-lysyl-[protein] + ATP = N(6)-biotinyl-L-lysyl-[protein] + AMP + diphosphate + H(+)</text>
        <dbReference type="Rhea" id="RHEA:11756"/>
        <dbReference type="Rhea" id="RHEA-COMP:9752"/>
        <dbReference type="Rhea" id="RHEA-COMP:10505"/>
        <dbReference type="ChEBI" id="CHEBI:15378"/>
        <dbReference type="ChEBI" id="CHEBI:29969"/>
        <dbReference type="ChEBI" id="CHEBI:30616"/>
        <dbReference type="ChEBI" id="CHEBI:33019"/>
        <dbReference type="ChEBI" id="CHEBI:57586"/>
        <dbReference type="ChEBI" id="CHEBI:83144"/>
        <dbReference type="ChEBI" id="CHEBI:456215"/>
        <dbReference type="EC" id="6.3.4.15"/>
    </reaction>
</comment>
<keyword evidence="1 8" id="KW-0436">Ligase</keyword>
<evidence type="ECO:0000256" key="1">
    <source>
        <dbReference type="ARBA" id="ARBA00022598"/>
    </source>
</evidence>
<dbReference type="Proteomes" id="UP000026714">
    <property type="component" value="Unassembled WGS sequence"/>
</dbReference>
<reference evidence="8 9" key="1">
    <citation type="journal article" date="2014" name="FEMS Microbiol. Ecol.">
        <title>Sphaerotilus natans encrusted with nanoball-shaped Fe(III) oxide minerals formed by nitrate-reducing mixotrophic Fe(II) oxidation.</title>
        <authorList>
            <person name="Park S."/>
            <person name="Kim D.H."/>
            <person name="Lee J.H."/>
            <person name="Hur H.G."/>
        </authorList>
    </citation>
    <scope>NUCLEOTIDE SEQUENCE [LARGE SCALE GENOMIC DNA]</scope>
    <source>
        <strain evidence="8 9">DSM 6575</strain>
    </source>
</reference>
<evidence type="ECO:0000256" key="4">
    <source>
        <dbReference type="ARBA" id="ARBA00023267"/>
    </source>
</evidence>
<dbReference type="PATRIC" id="fig|1286631.3.peg.49"/>
<dbReference type="AlphaFoldDB" id="A0A059KT44"/>
<keyword evidence="3" id="KW-0067">ATP-binding</keyword>
<dbReference type="InterPro" id="IPR003142">
    <property type="entry name" value="BPL_C"/>
</dbReference>
<dbReference type="Gene3D" id="2.30.30.100">
    <property type="match status" value="1"/>
</dbReference>
<dbReference type="eggNOG" id="COG0340">
    <property type="taxonomic scope" value="Bacteria"/>
</dbReference>
<dbReference type="Pfam" id="PF02237">
    <property type="entry name" value="BPL_C"/>
    <property type="match status" value="1"/>
</dbReference>
<accession>A0A059KT44</accession>
<dbReference type="InterPro" id="IPR045864">
    <property type="entry name" value="aa-tRNA-synth_II/BPL/LPL"/>
</dbReference>
<evidence type="ECO:0000313" key="9">
    <source>
        <dbReference type="Proteomes" id="UP000026714"/>
    </source>
</evidence>
<dbReference type="SUPFAM" id="SSF55681">
    <property type="entry name" value="Class II aaRS and biotin synthetases"/>
    <property type="match status" value="1"/>
</dbReference>